<evidence type="ECO:0000313" key="1">
    <source>
        <dbReference type="EMBL" id="KAI8649136.1"/>
    </source>
</evidence>
<dbReference type="EMBL" id="CM046515">
    <property type="protein sequence ID" value="KAI8649136.1"/>
    <property type="molecule type" value="Genomic_DNA"/>
</dbReference>
<proteinExistence type="predicted"/>
<gene>
    <name evidence="1" type="ORF">NCS57_01449700</name>
</gene>
<evidence type="ECO:0000313" key="2">
    <source>
        <dbReference type="Proteomes" id="UP001065298"/>
    </source>
</evidence>
<protein>
    <submittedName>
        <fullName evidence="1">Uncharacterized protein</fullName>
    </submittedName>
</protein>
<reference evidence="1" key="1">
    <citation type="submission" date="2022-06" db="EMBL/GenBank/DDBJ databases">
        <title>Fusarium solani species complex genomes reveal bases of compartmentalisation and animal pathogenesis.</title>
        <authorList>
            <person name="Tsai I.J."/>
        </authorList>
    </citation>
    <scope>NUCLEOTIDE SEQUENCE</scope>
    <source>
        <strain evidence="1">Fu6.1</strain>
    </source>
</reference>
<name>A0ACC0QEF0_9HYPO</name>
<comment type="caution">
    <text evidence="1">The sequence shown here is derived from an EMBL/GenBank/DDBJ whole genome shotgun (WGS) entry which is preliminary data.</text>
</comment>
<accession>A0ACC0QEF0</accession>
<sequence length="381" mass="42194">MSGIAGDRRIYDLNIALIVLTTVIVAMRLYSRGVLVRALGLDDLLACFAYVLAVALSGLEIRSAFAGAGTDMTFLTTEQRIKLFSLRPAILLIFFAGTCFMRLSILAFLPRLNKSRTYIRCIWVTGFVIVAISIIAIIWLLTQCSSVQDVFDAGKPDRKCRPMSQEGDMVWAHSIVGVFTDMALFILPIWIICRNLIRVTVHTAKVFLVFAVGLFAIITGILRFAITVTANFEVNTSLKMARVSSWTALEVHVGIWCGCFAGLQPLVRLISYKLKLRSRLGSTKTPPASHTRHNGPGIMLNDRDLPGFGGSLKTARVSNTETDAASSRDMLSDRRSSGQEVELADVDSTGRILRQTYVDVRVEEGLPVTDRQEVRHTWDAF</sequence>
<dbReference type="Proteomes" id="UP001065298">
    <property type="component" value="Chromosome 13"/>
</dbReference>
<organism evidence="1 2">
    <name type="scientific">Fusarium keratoplasticum</name>
    <dbReference type="NCBI Taxonomy" id="1328300"/>
    <lineage>
        <taxon>Eukaryota</taxon>
        <taxon>Fungi</taxon>
        <taxon>Dikarya</taxon>
        <taxon>Ascomycota</taxon>
        <taxon>Pezizomycotina</taxon>
        <taxon>Sordariomycetes</taxon>
        <taxon>Hypocreomycetidae</taxon>
        <taxon>Hypocreales</taxon>
        <taxon>Nectriaceae</taxon>
        <taxon>Fusarium</taxon>
        <taxon>Fusarium solani species complex</taxon>
    </lineage>
</organism>
<keyword evidence="2" id="KW-1185">Reference proteome</keyword>